<evidence type="ECO:0000256" key="1">
    <source>
        <dbReference type="SAM" id="MobiDB-lite"/>
    </source>
</evidence>
<gene>
    <name evidence="2" type="ORF">BDV30DRAFT_236782</name>
</gene>
<name>A0A5N6J9B3_9EURO</name>
<feature type="region of interest" description="Disordered" evidence="1">
    <location>
        <begin position="93"/>
        <end position="126"/>
    </location>
</feature>
<sequence>MLGMWTQQFSWQVLAMELADSPLVQKSFADNMSCRISPDPAVINRCRLRLYPRRMTGLISRMDMLTQPNVPPSSGHALDVAFHSVEFEKDVAKPLARQEHKSSSQSREETHMLSNREHSDHSTDDHADDYCLTPSMAWPDLSPPPKRRWVMMDLEEHDEGRAVRREMEQRKQGVNHDCLWLMEHGEELQGCRKRACK</sequence>
<keyword evidence="3" id="KW-1185">Reference proteome</keyword>
<reference evidence="2 3" key="1">
    <citation type="submission" date="2019-04" db="EMBL/GenBank/DDBJ databases">
        <title>Fungal friends and foes A comparative genomics study of 23 Aspergillus species from section Flavi.</title>
        <authorList>
            <consortium name="DOE Joint Genome Institute"/>
            <person name="Kjaerbolling I."/>
            <person name="Vesth T.C."/>
            <person name="Frisvad J.C."/>
            <person name="Nybo J.L."/>
            <person name="Theobald S."/>
            <person name="Kildgaard S."/>
            <person name="Petersen T.I."/>
            <person name="Kuo A."/>
            <person name="Sato A."/>
            <person name="Lyhne E.K."/>
            <person name="Kogle M.E."/>
            <person name="Wiebenga A."/>
            <person name="Kun R.S."/>
            <person name="Lubbers R.J."/>
            <person name="Makela M.R."/>
            <person name="Barry K."/>
            <person name="Chovatia M."/>
            <person name="Clum A."/>
            <person name="Daum C."/>
            <person name="Haridas S."/>
            <person name="He G."/>
            <person name="LaButti K."/>
            <person name="Lipzen A."/>
            <person name="Mondo S."/>
            <person name="Pangilinan J."/>
            <person name="Riley R."/>
            <person name="Salamov A."/>
            <person name="Simmons B.A."/>
            <person name="Magnuson J.K."/>
            <person name="Henrissat B."/>
            <person name="Mortensen U.H."/>
            <person name="Larsen T.O."/>
            <person name="De vries R.P."/>
            <person name="Grigoriev I.V."/>
            <person name="Machida M."/>
            <person name="Baker S.E."/>
            <person name="Andersen M.R."/>
        </authorList>
    </citation>
    <scope>NUCLEOTIDE SEQUENCE [LARGE SCALE GENOMIC DNA]</scope>
    <source>
        <strain evidence="2 3">CBS 117635</strain>
    </source>
</reference>
<dbReference type="AlphaFoldDB" id="A0A5N6J9B3"/>
<evidence type="ECO:0000313" key="3">
    <source>
        <dbReference type="Proteomes" id="UP000326289"/>
    </source>
</evidence>
<evidence type="ECO:0000313" key="2">
    <source>
        <dbReference type="EMBL" id="KAB8275416.1"/>
    </source>
</evidence>
<dbReference type="EMBL" id="ML732782">
    <property type="protein sequence ID" value="KAB8275416.1"/>
    <property type="molecule type" value="Genomic_DNA"/>
</dbReference>
<organism evidence="2 3">
    <name type="scientific">Aspergillus minisclerotigenes</name>
    <dbReference type="NCBI Taxonomy" id="656917"/>
    <lineage>
        <taxon>Eukaryota</taxon>
        <taxon>Fungi</taxon>
        <taxon>Dikarya</taxon>
        <taxon>Ascomycota</taxon>
        <taxon>Pezizomycotina</taxon>
        <taxon>Eurotiomycetes</taxon>
        <taxon>Eurotiomycetidae</taxon>
        <taxon>Eurotiales</taxon>
        <taxon>Aspergillaceae</taxon>
        <taxon>Aspergillus</taxon>
        <taxon>Aspergillus subgen. Circumdati</taxon>
    </lineage>
</organism>
<dbReference type="Proteomes" id="UP000326289">
    <property type="component" value="Unassembled WGS sequence"/>
</dbReference>
<accession>A0A5N6J9B3</accession>
<proteinExistence type="predicted"/>
<protein>
    <submittedName>
        <fullName evidence="2">Uncharacterized protein</fullName>
    </submittedName>
</protein>